<dbReference type="EMBL" id="CAJOBC010000133">
    <property type="protein sequence ID" value="CAF3543310.1"/>
    <property type="molecule type" value="Genomic_DNA"/>
</dbReference>
<dbReference type="AlphaFoldDB" id="A0A813Q5C4"/>
<dbReference type="OrthoDB" id="24683at2759"/>
<dbReference type="GO" id="GO:0006434">
    <property type="term" value="P:seryl-tRNA aminoacylation"/>
    <property type="evidence" value="ECO:0007669"/>
    <property type="project" value="InterPro"/>
</dbReference>
<dbReference type="InterPro" id="IPR045864">
    <property type="entry name" value="aa-tRNA-synth_II/BPL/LPL"/>
</dbReference>
<evidence type="ECO:0000256" key="1">
    <source>
        <dbReference type="SAM" id="MobiDB-lite"/>
    </source>
</evidence>
<dbReference type="PANTHER" id="PTHR11778">
    <property type="entry name" value="SERYL-TRNA SYNTHETASE"/>
    <property type="match status" value="1"/>
</dbReference>
<accession>A0A813Q5C4</accession>
<feature type="region of interest" description="Disordered" evidence="1">
    <location>
        <begin position="544"/>
        <end position="565"/>
    </location>
</feature>
<organism evidence="2 4">
    <name type="scientific">Didymodactylos carnosus</name>
    <dbReference type="NCBI Taxonomy" id="1234261"/>
    <lineage>
        <taxon>Eukaryota</taxon>
        <taxon>Metazoa</taxon>
        <taxon>Spiralia</taxon>
        <taxon>Gnathifera</taxon>
        <taxon>Rotifera</taxon>
        <taxon>Eurotatoria</taxon>
        <taxon>Bdelloidea</taxon>
        <taxon>Philodinida</taxon>
        <taxon>Philodinidae</taxon>
        <taxon>Didymodactylos</taxon>
    </lineage>
</organism>
<dbReference type="Proteomes" id="UP000681722">
    <property type="component" value="Unassembled WGS sequence"/>
</dbReference>
<comment type="caution">
    <text evidence="2">The sequence shown here is derived from an EMBL/GenBank/DDBJ whole genome shotgun (WGS) entry which is preliminary data.</text>
</comment>
<dbReference type="EMBL" id="CAJNOQ010000133">
    <property type="protein sequence ID" value="CAF0762271.1"/>
    <property type="molecule type" value="Genomic_DNA"/>
</dbReference>
<keyword evidence="4" id="KW-1185">Reference proteome</keyword>
<dbReference type="GO" id="GO:0005524">
    <property type="term" value="F:ATP binding"/>
    <property type="evidence" value="ECO:0007669"/>
    <property type="project" value="InterPro"/>
</dbReference>
<dbReference type="GO" id="GO:0004828">
    <property type="term" value="F:serine-tRNA ligase activity"/>
    <property type="evidence" value="ECO:0007669"/>
    <property type="project" value="InterPro"/>
</dbReference>
<dbReference type="Gene3D" id="3.30.930.10">
    <property type="entry name" value="Bira Bifunctional Protein, Domain 2"/>
    <property type="match status" value="1"/>
</dbReference>
<gene>
    <name evidence="2" type="ORF">GPM918_LOCUS1455</name>
    <name evidence="3" type="ORF">SRO942_LOCUS1455</name>
</gene>
<feature type="compositionally biased region" description="Polar residues" evidence="1">
    <location>
        <begin position="548"/>
        <end position="565"/>
    </location>
</feature>
<evidence type="ECO:0000313" key="3">
    <source>
        <dbReference type="EMBL" id="CAF3543310.1"/>
    </source>
</evidence>
<name>A0A813Q5C4_9BILA</name>
<evidence type="ECO:0000313" key="2">
    <source>
        <dbReference type="EMBL" id="CAF0762271.1"/>
    </source>
</evidence>
<sequence>MRFAYIFRINRLSTTLFSKSSCQCPCHIYRYIHTFPNEEMSARTNDHIRSALYPLNGSDYPTRVHPDLNYVKLFRDIELLKENCSQRQIMVDINSLASDYDRWRIERAEFRKIRKQYYEQEEQQQTQALSDTGTDQKVPKRKQKKSNLVATEQDKIVVNNLLHNSEMVESVDEAWIDSVNISPSAQILKDHPLEMTEFNQLKEQYDKIREEFRLFDHRFTVACLRLPNALHISVPHNESGIVLYESPLPVVKHAFNSKSWNELCHVLENNDASPFGTYWLGMAPLRKHELIRTICNDLNNLGFEEVHSMSVVKPFICEALGDNINDSRQVLTLFENEQDSRSHSFIMKGLGSLDSLLAPFVRRSIHESDLPYVVYSQGPCYDIKNKQTNKIQLLAMTTLRDVHLKNIADPLLDDSHKKLTELHLPVNPTLDSVMNEREKNPEYVEYNQRIKNVLNDQSPYKFNRTSSLDDLFLELTRLIYRLYENFKLPFRIRNCSANQLQLYEALRLQYEIYLPSSNDYVGVGSVSLLSDYVSRRLMIRYKKDRSNKGSTSKVESKQSTINNPNQIYTNENHVQMIHAQFVDIDQLVKCYVEKEQRNFSQST</sequence>
<dbReference type="SUPFAM" id="SSF55681">
    <property type="entry name" value="Class II aaRS and biotin synthetases"/>
    <property type="match status" value="1"/>
</dbReference>
<reference evidence="2" key="1">
    <citation type="submission" date="2021-02" db="EMBL/GenBank/DDBJ databases">
        <authorList>
            <person name="Nowell W R."/>
        </authorList>
    </citation>
    <scope>NUCLEOTIDE SEQUENCE</scope>
</reference>
<protein>
    <submittedName>
        <fullName evidence="2">Uncharacterized protein</fullName>
    </submittedName>
</protein>
<dbReference type="Proteomes" id="UP000663829">
    <property type="component" value="Unassembled WGS sequence"/>
</dbReference>
<feature type="region of interest" description="Disordered" evidence="1">
    <location>
        <begin position="124"/>
        <end position="147"/>
    </location>
</feature>
<dbReference type="InterPro" id="IPR002317">
    <property type="entry name" value="Ser-tRNA-ligase_type_1"/>
</dbReference>
<evidence type="ECO:0000313" key="4">
    <source>
        <dbReference type="Proteomes" id="UP000663829"/>
    </source>
</evidence>
<proteinExistence type="predicted"/>